<organism evidence="1 2">
    <name type="scientific">Meiothermus hypogaeus NBRC 106114</name>
    <dbReference type="NCBI Taxonomy" id="1227553"/>
    <lineage>
        <taxon>Bacteria</taxon>
        <taxon>Thermotogati</taxon>
        <taxon>Deinococcota</taxon>
        <taxon>Deinococci</taxon>
        <taxon>Thermales</taxon>
        <taxon>Thermaceae</taxon>
        <taxon>Meiothermus</taxon>
    </lineage>
</organism>
<sequence length="84" mass="9563">MSLSESIARMAAMGHARARRVLQQTRELAEAVCVCVGDRRFLQLLMDAGLNNKLDLLLLKQSAEQRYLNRNRLAELLESYSVRS</sequence>
<dbReference type="Proteomes" id="UP000321197">
    <property type="component" value="Unassembled WGS sequence"/>
</dbReference>
<reference evidence="1 2" key="1">
    <citation type="submission" date="2019-07" db="EMBL/GenBank/DDBJ databases">
        <title>Whole genome shotgun sequence of Meiothermus hypogaeus NBRC 106114.</title>
        <authorList>
            <person name="Hosoyama A."/>
            <person name="Uohara A."/>
            <person name="Ohji S."/>
            <person name="Ichikawa N."/>
        </authorList>
    </citation>
    <scope>NUCLEOTIDE SEQUENCE [LARGE SCALE GENOMIC DNA]</scope>
    <source>
        <strain evidence="1 2">NBRC 106114</strain>
    </source>
</reference>
<dbReference type="EMBL" id="BJXL01000053">
    <property type="protein sequence ID" value="GEM83619.1"/>
    <property type="molecule type" value="Genomic_DNA"/>
</dbReference>
<evidence type="ECO:0000313" key="2">
    <source>
        <dbReference type="Proteomes" id="UP000321197"/>
    </source>
</evidence>
<dbReference type="RefSeq" id="WP_119341056.1">
    <property type="nucleotide sequence ID" value="NZ_BJXL01000053.1"/>
</dbReference>
<evidence type="ECO:0000313" key="1">
    <source>
        <dbReference type="EMBL" id="GEM83619.1"/>
    </source>
</evidence>
<accession>A0A511R1Z1</accession>
<name>A0A511R1Z1_9DEIN</name>
<dbReference type="AlphaFoldDB" id="A0A511R1Z1"/>
<proteinExistence type="predicted"/>
<gene>
    <name evidence="1" type="ORF">MHY01S_17850</name>
</gene>
<protein>
    <submittedName>
        <fullName evidence="1">Uncharacterized protein</fullName>
    </submittedName>
</protein>
<comment type="caution">
    <text evidence="1">The sequence shown here is derived from an EMBL/GenBank/DDBJ whole genome shotgun (WGS) entry which is preliminary data.</text>
</comment>